<evidence type="ECO:0000256" key="1">
    <source>
        <dbReference type="ARBA" id="ARBA00022649"/>
    </source>
</evidence>
<dbReference type="EMBL" id="RQHV01000032">
    <property type="protein sequence ID" value="TGN13221.1"/>
    <property type="molecule type" value="Genomic_DNA"/>
</dbReference>
<organism evidence="2 3">
    <name type="scientific">Leptospira ilyithenensis</name>
    <dbReference type="NCBI Taxonomy" id="2484901"/>
    <lineage>
        <taxon>Bacteria</taxon>
        <taxon>Pseudomonadati</taxon>
        <taxon>Spirochaetota</taxon>
        <taxon>Spirochaetia</taxon>
        <taxon>Leptospirales</taxon>
        <taxon>Leptospiraceae</taxon>
        <taxon>Leptospira</taxon>
    </lineage>
</organism>
<name>A0A4R9LRA8_9LEPT</name>
<dbReference type="Gene3D" id="3.30.2310.20">
    <property type="entry name" value="RelE-like"/>
    <property type="match status" value="1"/>
</dbReference>
<accession>A0A4R9LRA8</accession>
<keyword evidence="1" id="KW-1277">Toxin-antitoxin system</keyword>
<dbReference type="Proteomes" id="UP000298264">
    <property type="component" value="Unassembled WGS sequence"/>
</dbReference>
<evidence type="ECO:0000313" key="2">
    <source>
        <dbReference type="EMBL" id="TGN13221.1"/>
    </source>
</evidence>
<dbReference type="SUPFAM" id="SSF143011">
    <property type="entry name" value="RelE-like"/>
    <property type="match status" value="1"/>
</dbReference>
<comment type="caution">
    <text evidence="2">The sequence shown here is derived from an EMBL/GenBank/DDBJ whole genome shotgun (WGS) entry which is preliminary data.</text>
</comment>
<keyword evidence="3" id="KW-1185">Reference proteome</keyword>
<proteinExistence type="predicted"/>
<evidence type="ECO:0008006" key="4">
    <source>
        <dbReference type="Google" id="ProtNLM"/>
    </source>
</evidence>
<dbReference type="InterPro" id="IPR035093">
    <property type="entry name" value="RelE/ParE_toxin_dom_sf"/>
</dbReference>
<dbReference type="InterPro" id="IPR007712">
    <property type="entry name" value="RelE/ParE_toxin"/>
</dbReference>
<gene>
    <name evidence="2" type="ORF">EHS11_04530</name>
</gene>
<protein>
    <recommendedName>
        <fullName evidence="4">Type II toxin-antitoxin system RelE/ParE family toxin</fullName>
    </recommendedName>
</protein>
<dbReference type="AlphaFoldDB" id="A0A4R9LRA8"/>
<dbReference type="Pfam" id="PF05016">
    <property type="entry name" value="ParE_toxin"/>
    <property type="match status" value="1"/>
</dbReference>
<sequence>MNPYFGSNIKKLKGNFEGIYRYRIGKFRLFYIIKDKELIVIFIDVDLRKDSYK</sequence>
<dbReference type="OrthoDB" id="9805098at2"/>
<reference evidence="2" key="1">
    <citation type="journal article" date="2019" name="PLoS Negl. Trop. Dis.">
        <title>Revisiting the worldwide diversity of Leptospira species in the environment.</title>
        <authorList>
            <person name="Vincent A.T."/>
            <person name="Schiettekatte O."/>
            <person name="Bourhy P."/>
            <person name="Veyrier F.J."/>
            <person name="Picardeau M."/>
        </authorList>
    </citation>
    <scope>NUCLEOTIDE SEQUENCE [LARGE SCALE GENOMIC DNA]</scope>
    <source>
        <strain evidence="2">201400974</strain>
    </source>
</reference>
<evidence type="ECO:0000313" key="3">
    <source>
        <dbReference type="Proteomes" id="UP000298264"/>
    </source>
</evidence>